<dbReference type="RefSeq" id="WP_146386033.1">
    <property type="nucleotide sequence ID" value="NZ_VFIO01000005.1"/>
</dbReference>
<organism evidence="1 2">
    <name type="scientific">Pseudomonas saxonica</name>
    <dbReference type="NCBI Taxonomy" id="2600598"/>
    <lineage>
        <taxon>Bacteria</taxon>
        <taxon>Pseudomonadati</taxon>
        <taxon>Pseudomonadota</taxon>
        <taxon>Gammaproteobacteria</taxon>
        <taxon>Pseudomonadales</taxon>
        <taxon>Pseudomonadaceae</taxon>
        <taxon>Pseudomonas</taxon>
    </lineage>
</organism>
<keyword evidence="2" id="KW-1185">Reference proteome</keyword>
<protein>
    <submittedName>
        <fullName evidence="1">Uncharacterized protein</fullName>
    </submittedName>
</protein>
<reference evidence="1 2" key="1">
    <citation type="submission" date="2019-06" db="EMBL/GenBank/DDBJ databases">
        <title>Pseudomonas bimorpha sp. nov. isolated from bovine raw milk and skim milk concentrate.</title>
        <authorList>
            <person name="Hofmann K."/>
            <person name="Huptas C."/>
            <person name="Doll E."/>
            <person name="Scherer S."/>
            <person name="Wenning M."/>
        </authorList>
    </citation>
    <scope>NUCLEOTIDE SEQUENCE [LARGE SCALE GENOMIC DNA]</scope>
    <source>
        <strain evidence="1 2">DSM 108989</strain>
    </source>
</reference>
<dbReference type="EMBL" id="VFIO01000005">
    <property type="protein sequence ID" value="TWR88721.1"/>
    <property type="molecule type" value="Genomic_DNA"/>
</dbReference>
<evidence type="ECO:0000313" key="1">
    <source>
        <dbReference type="EMBL" id="TWR88721.1"/>
    </source>
</evidence>
<name>A0ABY3GG91_9PSED</name>
<dbReference type="Proteomes" id="UP000318428">
    <property type="component" value="Unassembled WGS sequence"/>
</dbReference>
<comment type="caution">
    <text evidence="1">The sequence shown here is derived from an EMBL/GenBank/DDBJ whole genome shotgun (WGS) entry which is preliminary data.</text>
</comment>
<evidence type="ECO:0000313" key="2">
    <source>
        <dbReference type="Proteomes" id="UP000318428"/>
    </source>
</evidence>
<gene>
    <name evidence="1" type="ORF">FJD38_15050</name>
</gene>
<proteinExistence type="predicted"/>
<sequence>MEQRTITTTRDIIEEVAKVIISLSVCVGARALNEDESEGVVATMMWSHGRLLECSSKLGTVVIQTGKELS</sequence>
<accession>A0ABY3GG91</accession>